<evidence type="ECO:0000256" key="6">
    <source>
        <dbReference type="ARBA" id="ARBA00038093"/>
    </source>
</evidence>
<dbReference type="Gene3D" id="3.40.50.1010">
    <property type="entry name" value="5'-nuclease"/>
    <property type="match status" value="1"/>
</dbReference>
<keyword evidence="4" id="KW-0378">Hydrolase</keyword>
<evidence type="ECO:0000256" key="1">
    <source>
        <dbReference type="ARBA" id="ARBA00001946"/>
    </source>
</evidence>
<sequence length="123" mass="14155">MIKRLLDSVILIDHLNGIDKATRFILKLQPEQTAISVITRAEILAGLEEEDKKVVVPLLDQYKLLIIDQPVADMAADLRRAHRWKLPDAFQAALALHHKIKLTTRNTKEFDPKKFDFVEIPYT</sequence>
<dbReference type="InterPro" id="IPR050556">
    <property type="entry name" value="Type_II_TA_system_RNase"/>
</dbReference>
<accession>X1SN51</accession>
<dbReference type="InterPro" id="IPR029060">
    <property type="entry name" value="PIN-like_dom_sf"/>
</dbReference>
<evidence type="ECO:0000256" key="2">
    <source>
        <dbReference type="ARBA" id="ARBA00022722"/>
    </source>
</evidence>
<dbReference type="AlphaFoldDB" id="X1SN51"/>
<dbReference type="EMBL" id="BARW01009148">
    <property type="protein sequence ID" value="GAI76795.1"/>
    <property type="molecule type" value="Genomic_DNA"/>
</dbReference>
<comment type="cofactor">
    <cofactor evidence="1">
        <name>Mg(2+)</name>
        <dbReference type="ChEBI" id="CHEBI:18420"/>
    </cofactor>
</comment>
<comment type="similarity">
    <text evidence="6">Belongs to the PINc/VapC protein family.</text>
</comment>
<keyword evidence="3" id="KW-0479">Metal-binding</keyword>
<evidence type="ECO:0000256" key="3">
    <source>
        <dbReference type="ARBA" id="ARBA00022723"/>
    </source>
</evidence>
<evidence type="ECO:0000256" key="4">
    <source>
        <dbReference type="ARBA" id="ARBA00022801"/>
    </source>
</evidence>
<dbReference type="Pfam" id="PF01850">
    <property type="entry name" value="PIN"/>
    <property type="match status" value="1"/>
</dbReference>
<feature type="domain" description="PIN" evidence="7">
    <location>
        <begin position="5"/>
        <end position="108"/>
    </location>
</feature>
<dbReference type="InterPro" id="IPR002716">
    <property type="entry name" value="PIN_dom"/>
</dbReference>
<evidence type="ECO:0000313" key="8">
    <source>
        <dbReference type="EMBL" id="GAI76795.1"/>
    </source>
</evidence>
<dbReference type="SUPFAM" id="SSF88723">
    <property type="entry name" value="PIN domain-like"/>
    <property type="match status" value="1"/>
</dbReference>
<keyword evidence="5" id="KW-0460">Magnesium</keyword>
<comment type="caution">
    <text evidence="8">The sequence shown here is derived from an EMBL/GenBank/DDBJ whole genome shotgun (WGS) entry which is preliminary data.</text>
</comment>
<protein>
    <recommendedName>
        <fullName evidence="7">PIN domain-containing protein</fullName>
    </recommendedName>
</protein>
<keyword evidence="2" id="KW-0540">Nuclease</keyword>
<gene>
    <name evidence="8" type="ORF">S12H4_18506</name>
</gene>
<dbReference type="PANTHER" id="PTHR33653">
    <property type="entry name" value="RIBONUCLEASE VAPC2"/>
    <property type="match status" value="1"/>
</dbReference>
<name>X1SN51_9ZZZZ</name>
<dbReference type="PANTHER" id="PTHR33653:SF1">
    <property type="entry name" value="RIBONUCLEASE VAPC2"/>
    <property type="match status" value="1"/>
</dbReference>
<reference evidence="8" key="1">
    <citation type="journal article" date="2014" name="Front. Microbiol.">
        <title>High frequency of phylogenetically diverse reductive dehalogenase-homologous genes in deep subseafloor sedimentary metagenomes.</title>
        <authorList>
            <person name="Kawai M."/>
            <person name="Futagami T."/>
            <person name="Toyoda A."/>
            <person name="Takaki Y."/>
            <person name="Nishi S."/>
            <person name="Hori S."/>
            <person name="Arai W."/>
            <person name="Tsubouchi T."/>
            <person name="Morono Y."/>
            <person name="Uchiyama I."/>
            <person name="Ito T."/>
            <person name="Fujiyama A."/>
            <person name="Inagaki F."/>
            <person name="Takami H."/>
        </authorList>
    </citation>
    <scope>NUCLEOTIDE SEQUENCE</scope>
    <source>
        <strain evidence="8">Expedition CK06-06</strain>
    </source>
</reference>
<organism evidence="8">
    <name type="scientific">marine sediment metagenome</name>
    <dbReference type="NCBI Taxonomy" id="412755"/>
    <lineage>
        <taxon>unclassified sequences</taxon>
        <taxon>metagenomes</taxon>
        <taxon>ecological metagenomes</taxon>
    </lineage>
</organism>
<evidence type="ECO:0000259" key="7">
    <source>
        <dbReference type="Pfam" id="PF01850"/>
    </source>
</evidence>
<dbReference type="GO" id="GO:0004518">
    <property type="term" value="F:nuclease activity"/>
    <property type="evidence" value="ECO:0007669"/>
    <property type="project" value="UniProtKB-KW"/>
</dbReference>
<proteinExistence type="inferred from homology"/>
<dbReference type="GO" id="GO:0016787">
    <property type="term" value="F:hydrolase activity"/>
    <property type="evidence" value="ECO:0007669"/>
    <property type="project" value="UniProtKB-KW"/>
</dbReference>
<evidence type="ECO:0000256" key="5">
    <source>
        <dbReference type="ARBA" id="ARBA00022842"/>
    </source>
</evidence>
<dbReference type="GO" id="GO:0046872">
    <property type="term" value="F:metal ion binding"/>
    <property type="evidence" value="ECO:0007669"/>
    <property type="project" value="UniProtKB-KW"/>
</dbReference>